<feature type="compositionally biased region" description="Basic and acidic residues" evidence="5">
    <location>
        <begin position="309"/>
        <end position="325"/>
    </location>
</feature>
<dbReference type="CDD" id="cd08368">
    <property type="entry name" value="LIM"/>
    <property type="match status" value="1"/>
</dbReference>
<organism evidence="7 8">
    <name type="scientific">Trematosphaeria pertusa</name>
    <dbReference type="NCBI Taxonomy" id="390896"/>
    <lineage>
        <taxon>Eukaryota</taxon>
        <taxon>Fungi</taxon>
        <taxon>Dikarya</taxon>
        <taxon>Ascomycota</taxon>
        <taxon>Pezizomycotina</taxon>
        <taxon>Dothideomycetes</taxon>
        <taxon>Pleosporomycetidae</taxon>
        <taxon>Pleosporales</taxon>
        <taxon>Massarineae</taxon>
        <taxon>Trematosphaeriaceae</taxon>
        <taxon>Trematosphaeria</taxon>
    </lineage>
</organism>
<name>A0A6A6INY0_9PLEO</name>
<feature type="compositionally biased region" description="Polar residues" evidence="5">
    <location>
        <begin position="93"/>
        <end position="110"/>
    </location>
</feature>
<dbReference type="AlphaFoldDB" id="A0A6A6INY0"/>
<dbReference type="GO" id="GO:0030036">
    <property type="term" value="P:actin cytoskeleton organization"/>
    <property type="evidence" value="ECO:0007669"/>
    <property type="project" value="TreeGrafter"/>
</dbReference>
<feature type="compositionally biased region" description="Low complexity" evidence="5">
    <location>
        <begin position="277"/>
        <end position="286"/>
    </location>
</feature>
<feature type="compositionally biased region" description="Polar residues" evidence="5">
    <location>
        <begin position="57"/>
        <end position="67"/>
    </location>
</feature>
<dbReference type="Gene3D" id="2.10.110.10">
    <property type="entry name" value="Cysteine Rich Protein"/>
    <property type="match status" value="2"/>
</dbReference>
<feature type="compositionally biased region" description="Polar residues" evidence="5">
    <location>
        <begin position="357"/>
        <end position="371"/>
    </location>
</feature>
<feature type="compositionally biased region" description="Low complexity" evidence="5">
    <location>
        <begin position="213"/>
        <end position="230"/>
    </location>
</feature>
<dbReference type="RefSeq" id="XP_033687268.1">
    <property type="nucleotide sequence ID" value="XM_033821179.1"/>
</dbReference>
<dbReference type="SMART" id="SM00132">
    <property type="entry name" value="LIM"/>
    <property type="match status" value="2"/>
</dbReference>
<dbReference type="GO" id="GO:0051371">
    <property type="term" value="F:muscle alpha-actinin binding"/>
    <property type="evidence" value="ECO:0007669"/>
    <property type="project" value="TreeGrafter"/>
</dbReference>
<feature type="compositionally biased region" description="Pro residues" evidence="5">
    <location>
        <begin position="287"/>
        <end position="296"/>
    </location>
</feature>
<evidence type="ECO:0000256" key="5">
    <source>
        <dbReference type="SAM" id="MobiDB-lite"/>
    </source>
</evidence>
<feature type="compositionally biased region" description="Low complexity" evidence="5">
    <location>
        <begin position="251"/>
        <end position="263"/>
    </location>
</feature>
<feature type="region of interest" description="Disordered" evidence="5">
    <location>
        <begin position="39"/>
        <end position="499"/>
    </location>
</feature>
<feature type="compositionally biased region" description="Pro residues" evidence="5">
    <location>
        <begin position="125"/>
        <end position="137"/>
    </location>
</feature>
<dbReference type="GO" id="GO:0001725">
    <property type="term" value="C:stress fiber"/>
    <property type="evidence" value="ECO:0007669"/>
    <property type="project" value="TreeGrafter"/>
</dbReference>
<keyword evidence="8" id="KW-1185">Reference proteome</keyword>
<evidence type="ECO:0000313" key="8">
    <source>
        <dbReference type="Proteomes" id="UP000800094"/>
    </source>
</evidence>
<dbReference type="GO" id="GO:0003779">
    <property type="term" value="F:actin binding"/>
    <property type="evidence" value="ECO:0007669"/>
    <property type="project" value="TreeGrafter"/>
</dbReference>
<dbReference type="EMBL" id="ML987192">
    <property type="protein sequence ID" value="KAF2252264.1"/>
    <property type="molecule type" value="Genomic_DNA"/>
</dbReference>
<feature type="domain" description="LIM zinc-binding" evidence="6">
    <location>
        <begin position="630"/>
        <end position="689"/>
    </location>
</feature>
<evidence type="ECO:0000313" key="7">
    <source>
        <dbReference type="EMBL" id="KAF2252264.1"/>
    </source>
</evidence>
<dbReference type="InterPro" id="IPR001781">
    <property type="entry name" value="Znf_LIM"/>
</dbReference>
<evidence type="ECO:0000256" key="2">
    <source>
        <dbReference type="ARBA" id="ARBA00022833"/>
    </source>
</evidence>
<dbReference type="PANTHER" id="PTHR24214">
    <property type="entry name" value="PDZ AND LIM DOMAIN PROTEIN ZASP"/>
    <property type="match status" value="1"/>
</dbReference>
<feature type="region of interest" description="Disordered" evidence="5">
    <location>
        <begin position="536"/>
        <end position="567"/>
    </location>
</feature>
<proteinExistence type="predicted"/>
<dbReference type="Proteomes" id="UP000800094">
    <property type="component" value="Unassembled WGS sequence"/>
</dbReference>
<keyword evidence="2 4" id="KW-0862">Zinc</keyword>
<dbReference type="InterPro" id="IPR050604">
    <property type="entry name" value="PDZ-LIM_domain"/>
</dbReference>
<gene>
    <name evidence="7" type="ORF">BU26DRAFT_254379</name>
</gene>
<evidence type="ECO:0000256" key="4">
    <source>
        <dbReference type="PROSITE-ProRule" id="PRU00125"/>
    </source>
</evidence>
<sequence>MAATDRLSFLPTIKCSSCSADIEISHLADHVCAIGSSNAVEPASPKLDRSATFGGASFNNRLESQPRSGRMPPPPRIDPYAANKPFRPLDLSPMSNYSDPKSRSPLSPGNANPPFKMNRSATSPMPRPLAPPSPDLPPNMDCAFPPFPTSRSGTPTSARPKPRDRAGPRYEQRYAQPSPLYAPLSPRVDGGENVVKRMNTIAPGPFDGRASSRRPSTSSGRGSPAPGSQPIGHRRTNTQGSTRSNGMAPNARTSLASTASRSSVFSNGSVGLPARPKPGMGAVGAMAPPPRPPAPPAKSEGIDAFLARLQKETMEPSKIGQDSRSRTFPMRQESRDAADPTPKPSDTNGPIRRPTDTDSSGFVPRSNNMFPSRSTSRGGSKTTIRRDDLPPLPPLPSYAKDFPADPVHTPSDSGLSEDSYASSGFRSAASSRSSPPQSEAGHSRQASRVGRSDYTPDEPIQRTTSPESFMEARPPPLRPDSRKENTSFNRGQAPAPLLQPPKAPFFDAPESPLDPAIQRGLSYQKRDAEPKVIRDPALNLGLSPPPMPDAEARRPISRRPTTGNKGKCRGCSDPIIGKSVKDSSGRLTGRYHKQCFVCRTCRDPFPTAEFYVFNNFPYCEQHYHELNGSLCGSCNRGIEGQYLETDSRQKFHPRCFTCSTCRIVLRDDYYEVGGRNFCERHAYHAANQNSNLLGVGGNKARNLQKRRTRLMMMS</sequence>
<keyword evidence="1 4" id="KW-0479">Metal-binding</keyword>
<reference evidence="7" key="1">
    <citation type="journal article" date="2020" name="Stud. Mycol.">
        <title>101 Dothideomycetes genomes: a test case for predicting lifestyles and emergence of pathogens.</title>
        <authorList>
            <person name="Haridas S."/>
            <person name="Albert R."/>
            <person name="Binder M."/>
            <person name="Bloem J."/>
            <person name="Labutti K."/>
            <person name="Salamov A."/>
            <person name="Andreopoulos B."/>
            <person name="Baker S."/>
            <person name="Barry K."/>
            <person name="Bills G."/>
            <person name="Bluhm B."/>
            <person name="Cannon C."/>
            <person name="Castanera R."/>
            <person name="Culley D."/>
            <person name="Daum C."/>
            <person name="Ezra D."/>
            <person name="Gonzalez J."/>
            <person name="Henrissat B."/>
            <person name="Kuo A."/>
            <person name="Liang C."/>
            <person name="Lipzen A."/>
            <person name="Lutzoni F."/>
            <person name="Magnuson J."/>
            <person name="Mondo S."/>
            <person name="Nolan M."/>
            <person name="Ohm R."/>
            <person name="Pangilinan J."/>
            <person name="Park H.-J."/>
            <person name="Ramirez L."/>
            <person name="Alfaro M."/>
            <person name="Sun H."/>
            <person name="Tritt A."/>
            <person name="Yoshinaga Y."/>
            <person name="Zwiers L.-H."/>
            <person name="Turgeon B."/>
            <person name="Goodwin S."/>
            <person name="Spatafora J."/>
            <person name="Crous P."/>
            <person name="Grigoriev I."/>
        </authorList>
    </citation>
    <scope>NUCLEOTIDE SEQUENCE</scope>
    <source>
        <strain evidence="7">CBS 122368</strain>
    </source>
</reference>
<dbReference type="GO" id="GO:0031941">
    <property type="term" value="C:filamentous actin"/>
    <property type="evidence" value="ECO:0007669"/>
    <property type="project" value="TreeGrafter"/>
</dbReference>
<feature type="compositionally biased region" description="Polar residues" evidence="5">
    <location>
        <begin position="237"/>
        <end position="247"/>
    </location>
</feature>
<dbReference type="PANTHER" id="PTHR24214:SF61">
    <property type="entry name" value="PDZ AND LIM DOMAIN PROTEIN 3-LIKE"/>
    <property type="match status" value="1"/>
</dbReference>
<dbReference type="FunFam" id="2.10.110.10:FF:000105">
    <property type="entry name" value="Similar to LIM domain-containing protein"/>
    <property type="match status" value="1"/>
</dbReference>
<evidence type="ECO:0000256" key="1">
    <source>
        <dbReference type="ARBA" id="ARBA00022723"/>
    </source>
</evidence>
<keyword evidence="3 4" id="KW-0440">LIM domain</keyword>
<evidence type="ECO:0000256" key="3">
    <source>
        <dbReference type="ARBA" id="ARBA00023038"/>
    </source>
</evidence>
<feature type="domain" description="LIM zinc-binding" evidence="6">
    <location>
        <begin position="566"/>
        <end position="629"/>
    </location>
</feature>
<dbReference type="GO" id="GO:0046872">
    <property type="term" value="F:metal ion binding"/>
    <property type="evidence" value="ECO:0007669"/>
    <property type="project" value="UniProtKB-KW"/>
</dbReference>
<feature type="compositionally biased region" description="Low complexity" evidence="5">
    <location>
        <begin position="372"/>
        <end position="382"/>
    </location>
</feature>
<evidence type="ECO:0000259" key="6">
    <source>
        <dbReference type="PROSITE" id="PS50023"/>
    </source>
</evidence>
<feature type="compositionally biased region" description="Basic and acidic residues" evidence="5">
    <location>
        <begin position="161"/>
        <end position="172"/>
    </location>
</feature>
<dbReference type="Pfam" id="PF00412">
    <property type="entry name" value="LIM"/>
    <property type="match status" value="2"/>
</dbReference>
<dbReference type="PROSITE" id="PS50023">
    <property type="entry name" value="LIM_DOMAIN_2"/>
    <property type="match status" value="2"/>
</dbReference>
<dbReference type="PROSITE" id="PS00478">
    <property type="entry name" value="LIM_DOMAIN_1"/>
    <property type="match status" value="1"/>
</dbReference>
<dbReference type="OrthoDB" id="1112565at2759"/>
<dbReference type="CDD" id="cd09397">
    <property type="entry name" value="LIM1_UF1"/>
    <property type="match status" value="1"/>
</dbReference>
<dbReference type="SUPFAM" id="SSF57716">
    <property type="entry name" value="Glucocorticoid receptor-like (DNA-binding domain)"/>
    <property type="match status" value="1"/>
</dbReference>
<feature type="compositionally biased region" description="Low complexity" evidence="5">
    <location>
        <begin position="419"/>
        <end position="440"/>
    </location>
</feature>
<accession>A0A6A6INY0</accession>
<protein>
    <recommendedName>
        <fullName evidence="6">LIM zinc-binding domain-containing protein</fullName>
    </recommendedName>
</protein>
<dbReference type="GO" id="GO:0030695">
    <property type="term" value="F:GTPase regulator activity"/>
    <property type="evidence" value="ECO:0007669"/>
    <property type="project" value="UniProtKB-ARBA"/>
</dbReference>
<dbReference type="GeneID" id="54574509"/>